<dbReference type="AlphaFoldDB" id="A0A068V864"/>
<dbReference type="Gramene" id="CDP16985">
    <property type="protein sequence ID" value="CDP16985"/>
    <property type="gene ID" value="GSCOC_T00004820001"/>
</dbReference>
<dbReference type="PhylomeDB" id="A0A068V864"/>
<feature type="domain" description="Neprosin activation peptide" evidence="1">
    <location>
        <begin position="56"/>
        <end position="152"/>
    </location>
</feature>
<accession>A0A068V864</accession>
<dbReference type="InterPro" id="IPR053168">
    <property type="entry name" value="Glutamic_endopeptidase"/>
</dbReference>
<evidence type="ECO:0000313" key="3">
    <source>
        <dbReference type="Proteomes" id="UP000295252"/>
    </source>
</evidence>
<evidence type="ECO:0000259" key="1">
    <source>
        <dbReference type="Pfam" id="PF14365"/>
    </source>
</evidence>
<name>A0A068V864_COFCA</name>
<dbReference type="OrthoDB" id="1858978at2759"/>
<dbReference type="OMA" id="HGRTIYI"/>
<dbReference type="Pfam" id="PF14365">
    <property type="entry name" value="Neprosin_AP"/>
    <property type="match status" value="1"/>
</dbReference>
<protein>
    <recommendedName>
        <fullName evidence="1">Neprosin activation peptide domain-containing protein</fullName>
    </recommendedName>
</protein>
<reference evidence="3" key="1">
    <citation type="journal article" date="2014" name="Science">
        <title>The coffee genome provides insight into the convergent evolution of caffeine biosynthesis.</title>
        <authorList>
            <person name="Denoeud F."/>
            <person name="Carretero-Paulet L."/>
            <person name="Dereeper A."/>
            <person name="Droc G."/>
            <person name="Guyot R."/>
            <person name="Pietrella M."/>
            <person name="Zheng C."/>
            <person name="Alberti A."/>
            <person name="Anthony F."/>
            <person name="Aprea G."/>
            <person name="Aury J.M."/>
            <person name="Bento P."/>
            <person name="Bernard M."/>
            <person name="Bocs S."/>
            <person name="Campa C."/>
            <person name="Cenci A."/>
            <person name="Combes M.C."/>
            <person name="Crouzillat D."/>
            <person name="Da Silva C."/>
            <person name="Daddiego L."/>
            <person name="De Bellis F."/>
            <person name="Dussert S."/>
            <person name="Garsmeur O."/>
            <person name="Gayraud T."/>
            <person name="Guignon V."/>
            <person name="Jahn K."/>
            <person name="Jamilloux V."/>
            <person name="Joet T."/>
            <person name="Labadie K."/>
            <person name="Lan T."/>
            <person name="Leclercq J."/>
            <person name="Lepelley M."/>
            <person name="Leroy T."/>
            <person name="Li L.T."/>
            <person name="Librado P."/>
            <person name="Lopez L."/>
            <person name="Munoz A."/>
            <person name="Noel B."/>
            <person name="Pallavicini A."/>
            <person name="Perrotta G."/>
            <person name="Poncet V."/>
            <person name="Pot D."/>
            <person name="Priyono X."/>
            <person name="Rigoreau M."/>
            <person name="Rouard M."/>
            <person name="Rozas J."/>
            <person name="Tranchant-Dubreuil C."/>
            <person name="VanBuren R."/>
            <person name="Zhang Q."/>
            <person name="Andrade A.C."/>
            <person name="Argout X."/>
            <person name="Bertrand B."/>
            <person name="de Kochko A."/>
            <person name="Graziosi G."/>
            <person name="Henry R.J."/>
            <person name="Jayarama X."/>
            <person name="Ming R."/>
            <person name="Nagai C."/>
            <person name="Rounsley S."/>
            <person name="Sankoff D."/>
            <person name="Giuliano G."/>
            <person name="Albert V.A."/>
            <person name="Wincker P."/>
            <person name="Lashermes P."/>
        </authorList>
    </citation>
    <scope>NUCLEOTIDE SEQUENCE [LARGE SCALE GENOMIC DNA]</scope>
    <source>
        <strain evidence="3">cv. DH200-94</strain>
    </source>
</reference>
<sequence length="175" mass="19968">MEASTIMGQLSEGNEGIILHYFILLNQLRISLCDASRKKILVKKTLNQSKEIPVKSIESPYGDVIDCIGIYHQLAFDHPSLKNHTILLLPGERKGIFNFEDDSQDDSITRLWQLNGKCPKKTIPIRRDQNESNVVRYAKKKHKHIPQLSLVDLKLVSNSNLEVTQTNENFIVNSM</sequence>
<dbReference type="InParanoid" id="A0A068V864"/>
<evidence type="ECO:0000313" key="2">
    <source>
        <dbReference type="EMBL" id="CDP16985.1"/>
    </source>
</evidence>
<dbReference type="Proteomes" id="UP000295252">
    <property type="component" value="Chromosome III"/>
</dbReference>
<dbReference type="InterPro" id="IPR025521">
    <property type="entry name" value="Neprosin_propep"/>
</dbReference>
<dbReference type="EMBL" id="HG739225">
    <property type="protein sequence ID" value="CDP16985.1"/>
    <property type="molecule type" value="Genomic_DNA"/>
</dbReference>
<organism evidence="2 3">
    <name type="scientific">Coffea canephora</name>
    <name type="common">Robusta coffee</name>
    <dbReference type="NCBI Taxonomy" id="49390"/>
    <lineage>
        <taxon>Eukaryota</taxon>
        <taxon>Viridiplantae</taxon>
        <taxon>Streptophyta</taxon>
        <taxon>Embryophyta</taxon>
        <taxon>Tracheophyta</taxon>
        <taxon>Spermatophyta</taxon>
        <taxon>Magnoliopsida</taxon>
        <taxon>eudicotyledons</taxon>
        <taxon>Gunneridae</taxon>
        <taxon>Pentapetalae</taxon>
        <taxon>asterids</taxon>
        <taxon>lamiids</taxon>
        <taxon>Gentianales</taxon>
        <taxon>Rubiaceae</taxon>
        <taxon>Ixoroideae</taxon>
        <taxon>Gardenieae complex</taxon>
        <taxon>Bertiereae - Coffeeae clade</taxon>
        <taxon>Coffeeae</taxon>
        <taxon>Coffea</taxon>
    </lineage>
</organism>
<keyword evidence="3" id="KW-1185">Reference proteome</keyword>
<dbReference type="PANTHER" id="PTHR31589:SF110">
    <property type="entry name" value="PROTEIN, PUTATIVE (DUF239)-RELATED"/>
    <property type="match status" value="1"/>
</dbReference>
<gene>
    <name evidence="2" type="ORF">GSCOC_T00004820001</name>
</gene>
<dbReference type="PANTHER" id="PTHR31589">
    <property type="entry name" value="PROTEIN, PUTATIVE (DUF239)-RELATED-RELATED"/>
    <property type="match status" value="1"/>
</dbReference>
<proteinExistence type="predicted"/>
<dbReference type="STRING" id="49390.A0A068V864"/>